<keyword evidence="5 9" id="KW-1133">Transmembrane helix</keyword>
<dbReference type="RefSeq" id="WP_380857282.1">
    <property type="nucleotide sequence ID" value="NZ_JBHRXV010000003.1"/>
</dbReference>
<keyword evidence="7" id="KW-0143">Chaperone</keyword>
<evidence type="ECO:0000256" key="8">
    <source>
        <dbReference type="SAM" id="MobiDB-lite"/>
    </source>
</evidence>
<organism evidence="11 12">
    <name type="scientific">Sphingoaurantiacus capsulatus</name>
    <dbReference type="NCBI Taxonomy" id="1771310"/>
    <lineage>
        <taxon>Bacteria</taxon>
        <taxon>Pseudomonadati</taxon>
        <taxon>Pseudomonadota</taxon>
        <taxon>Alphaproteobacteria</taxon>
        <taxon>Sphingomonadales</taxon>
        <taxon>Sphingosinicellaceae</taxon>
        <taxon>Sphingoaurantiacus</taxon>
    </lineage>
</organism>
<keyword evidence="12" id="KW-1185">Reference proteome</keyword>
<accession>A0ABV7XAR7</accession>
<evidence type="ECO:0000256" key="5">
    <source>
        <dbReference type="ARBA" id="ARBA00022989"/>
    </source>
</evidence>
<evidence type="ECO:0000256" key="4">
    <source>
        <dbReference type="ARBA" id="ARBA00022692"/>
    </source>
</evidence>
<dbReference type="InterPro" id="IPR018704">
    <property type="entry name" value="SecYEG/CpoB_TPR"/>
</dbReference>
<feature type="compositionally biased region" description="Low complexity" evidence="8">
    <location>
        <begin position="223"/>
        <end position="242"/>
    </location>
</feature>
<evidence type="ECO:0000256" key="9">
    <source>
        <dbReference type="SAM" id="Phobius"/>
    </source>
</evidence>
<evidence type="ECO:0000256" key="3">
    <source>
        <dbReference type="ARBA" id="ARBA00022475"/>
    </source>
</evidence>
<feature type="region of interest" description="Disordered" evidence="8">
    <location>
        <begin position="222"/>
        <end position="242"/>
    </location>
</feature>
<feature type="domain" description="Ancillary SecYEG translocon subunit/Cell division coordinator CpoB TPR" evidence="10">
    <location>
        <begin position="28"/>
        <end position="163"/>
    </location>
</feature>
<feature type="transmembrane region" description="Helical" evidence="9">
    <location>
        <begin position="33"/>
        <end position="54"/>
    </location>
</feature>
<evidence type="ECO:0000256" key="1">
    <source>
        <dbReference type="ARBA" id="ARBA00004167"/>
    </source>
</evidence>
<evidence type="ECO:0000313" key="11">
    <source>
        <dbReference type="EMBL" id="MFC3711749.1"/>
    </source>
</evidence>
<evidence type="ECO:0000313" key="12">
    <source>
        <dbReference type="Proteomes" id="UP001595615"/>
    </source>
</evidence>
<dbReference type="EMBL" id="JBHRXV010000003">
    <property type="protein sequence ID" value="MFC3711749.1"/>
    <property type="molecule type" value="Genomic_DNA"/>
</dbReference>
<dbReference type="PANTHER" id="PTHR38035">
    <property type="entry name" value="UPF0070 PROTEIN YFGM"/>
    <property type="match status" value="1"/>
</dbReference>
<gene>
    <name evidence="11" type="ORF">ACFOMD_04155</name>
</gene>
<comment type="subcellular location">
    <subcellularLocation>
        <location evidence="2">Cell membrane</location>
    </subcellularLocation>
    <subcellularLocation>
        <location evidence="1">Membrane</location>
        <topology evidence="1">Single-pass membrane protein</topology>
    </subcellularLocation>
</comment>
<proteinExistence type="predicted"/>
<evidence type="ECO:0000256" key="2">
    <source>
        <dbReference type="ARBA" id="ARBA00004236"/>
    </source>
</evidence>
<keyword evidence="6 9" id="KW-0472">Membrane</keyword>
<evidence type="ECO:0000256" key="7">
    <source>
        <dbReference type="ARBA" id="ARBA00023186"/>
    </source>
</evidence>
<keyword evidence="3" id="KW-1003">Cell membrane</keyword>
<dbReference type="PANTHER" id="PTHR38035:SF1">
    <property type="entry name" value="ANCILLARY SECYEG TRANSLOCON SUBUNIT"/>
    <property type="match status" value="1"/>
</dbReference>
<dbReference type="Pfam" id="PF09976">
    <property type="entry name" value="TPR_21"/>
    <property type="match status" value="1"/>
</dbReference>
<protein>
    <submittedName>
        <fullName evidence="11">Tetratricopeptide repeat protein</fullName>
    </submittedName>
</protein>
<reference evidence="12" key="1">
    <citation type="journal article" date="2019" name="Int. J. Syst. Evol. Microbiol.">
        <title>The Global Catalogue of Microorganisms (GCM) 10K type strain sequencing project: providing services to taxonomists for standard genome sequencing and annotation.</title>
        <authorList>
            <consortium name="The Broad Institute Genomics Platform"/>
            <consortium name="The Broad Institute Genome Sequencing Center for Infectious Disease"/>
            <person name="Wu L."/>
            <person name="Ma J."/>
        </authorList>
    </citation>
    <scope>NUCLEOTIDE SEQUENCE [LARGE SCALE GENOMIC DNA]</scope>
    <source>
        <strain evidence="12">KCTC 42644</strain>
    </source>
</reference>
<sequence>MALPPETDPGEAFVREVDEEYRRDQMQMFWTRYGRWLLIGAGVLLLSLAGYLYWREEHRKSAGELGAEFVAAADALEASNLEKARPVVDKAVASGRDGYEALGRLTQAAVAAREGKTAEAAKMYEAVAADGGIAEPFRELATIRQLMLQFDSLPNDQLITKLEPLAKAGSPWFGTAGEMLAIAHMRAGKPELAAPIFAAIAKDTTVPASLRARTGQMASMLGANPIPTDAAAPAAAPTKDTE</sequence>
<dbReference type="InterPro" id="IPR026039">
    <property type="entry name" value="YfgM"/>
</dbReference>
<dbReference type="Proteomes" id="UP001595615">
    <property type="component" value="Unassembled WGS sequence"/>
</dbReference>
<evidence type="ECO:0000259" key="10">
    <source>
        <dbReference type="Pfam" id="PF09976"/>
    </source>
</evidence>
<comment type="caution">
    <text evidence="11">The sequence shown here is derived from an EMBL/GenBank/DDBJ whole genome shotgun (WGS) entry which is preliminary data.</text>
</comment>
<evidence type="ECO:0000256" key="6">
    <source>
        <dbReference type="ARBA" id="ARBA00023136"/>
    </source>
</evidence>
<keyword evidence="4 9" id="KW-0812">Transmembrane</keyword>
<name>A0ABV7XAR7_9SPHN</name>